<comment type="subcellular location">
    <subcellularLocation>
        <location evidence="1">Membrane</location>
    </subcellularLocation>
</comment>
<dbReference type="GO" id="GO:0017154">
    <property type="term" value="F:semaphorin receptor activity"/>
    <property type="evidence" value="ECO:0007669"/>
    <property type="project" value="InterPro"/>
</dbReference>
<keyword evidence="2" id="KW-0472">Membrane</keyword>
<dbReference type="Gene3D" id="3.30.1680.10">
    <property type="entry name" value="ligand-binding face of the semaphorins, domain 2"/>
    <property type="match status" value="1"/>
</dbReference>
<keyword evidence="3" id="KW-0325">Glycoprotein</keyword>
<dbReference type="InterPro" id="IPR002165">
    <property type="entry name" value="Plexin_repeat"/>
</dbReference>
<proteinExistence type="predicted"/>
<dbReference type="InterPro" id="IPR031148">
    <property type="entry name" value="Plexin"/>
</dbReference>
<name>A0A5C6MNI2_9TELE</name>
<dbReference type="SMART" id="SM00423">
    <property type="entry name" value="PSI"/>
    <property type="match status" value="1"/>
</dbReference>
<evidence type="ECO:0000313" key="5">
    <source>
        <dbReference type="EMBL" id="TWW56339.1"/>
    </source>
</evidence>
<accession>A0A5C6MNI2</accession>
<dbReference type="Pfam" id="PF01437">
    <property type="entry name" value="PSI"/>
    <property type="match status" value="1"/>
</dbReference>
<dbReference type="Proteomes" id="UP000324091">
    <property type="component" value="Chromosome 8"/>
</dbReference>
<gene>
    <name evidence="5" type="ORF">D4764_08G0003260</name>
</gene>
<comment type="caution">
    <text evidence="5">The sequence shown here is derived from an EMBL/GenBank/DDBJ whole genome shotgun (WGS) entry which is preliminary data.</text>
</comment>
<evidence type="ECO:0000256" key="1">
    <source>
        <dbReference type="ARBA" id="ARBA00004370"/>
    </source>
</evidence>
<organism evidence="5 6">
    <name type="scientific">Takifugu flavidus</name>
    <name type="common">sansaifugu</name>
    <dbReference type="NCBI Taxonomy" id="433684"/>
    <lineage>
        <taxon>Eukaryota</taxon>
        <taxon>Metazoa</taxon>
        <taxon>Chordata</taxon>
        <taxon>Craniata</taxon>
        <taxon>Vertebrata</taxon>
        <taxon>Euteleostomi</taxon>
        <taxon>Actinopterygii</taxon>
        <taxon>Neopterygii</taxon>
        <taxon>Teleostei</taxon>
        <taxon>Neoteleostei</taxon>
        <taxon>Acanthomorphata</taxon>
        <taxon>Eupercaria</taxon>
        <taxon>Tetraodontiformes</taxon>
        <taxon>Tetradontoidea</taxon>
        <taxon>Tetraodontidae</taxon>
        <taxon>Takifugu</taxon>
    </lineage>
</organism>
<sequence>YDYEGSDISDLPVDLSVVWNGIYVIDNPFNIQAHLYKCRALRASCGMCLKANPRFECGWCVQDKKCSLRQECTSGGSPHLALLLSESGRWMHASSGNSRCSHPKITKVKEVFASVSLCVGVEKFRLDIIGLTSTHSKGSGTSLLEKGWTLYHSGITNGERLSIMNTLSRYKGVHMCTWHQDTLGRRSMIDFVFVSSELRPHVLDTRVKRGVVLSTDQHLVSWLRWWGRMPDRPGKAKYIVRVCWECLEETPVRRSFNSHLRESFDHVLGEAGNIESEWTMFCASIVEVADQCCGRKVVGACRGGNARTCWWTPAVRDAVRLKKESYQAFLACGTPEAADRYRQARQSAATAVAEAKTRAGEEFAGALENDFRTASKRFWTTSQRLRKGKQCTVNTVYSGDDVLLILTQDVVDRSVVVDTTLQHCVDIGGGAAGLADRGGVLERRVRRIVETRNQEEQCGFRPGCGTADQLYTLSRVFEGPWEFAQPVHMCFVDLEKAFDHVPRVVLWGVLREYLVPGPLIRAVRSLPFVTNSVYNFYEQNF</sequence>
<dbReference type="EMBL" id="RHFK02000021">
    <property type="protein sequence ID" value="TWW56339.1"/>
    <property type="molecule type" value="Genomic_DNA"/>
</dbReference>
<evidence type="ECO:0000256" key="3">
    <source>
        <dbReference type="ARBA" id="ARBA00023180"/>
    </source>
</evidence>
<evidence type="ECO:0000259" key="4">
    <source>
        <dbReference type="SMART" id="SM00423"/>
    </source>
</evidence>
<evidence type="ECO:0000256" key="2">
    <source>
        <dbReference type="ARBA" id="ARBA00023136"/>
    </source>
</evidence>
<dbReference type="SUPFAM" id="SSF103575">
    <property type="entry name" value="Plexin repeat"/>
    <property type="match status" value="1"/>
</dbReference>
<dbReference type="PANTHER" id="PTHR22625">
    <property type="entry name" value="PLEXIN"/>
    <property type="match status" value="1"/>
</dbReference>
<dbReference type="InterPro" id="IPR016201">
    <property type="entry name" value="PSI"/>
</dbReference>
<dbReference type="PANTHER" id="PTHR22625:SF35">
    <property type="entry name" value="PLEXIN-A1"/>
    <property type="match status" value="1"/>
</dbReference>
<feature type="domain" description="PSI" evidence="4">
    <location>
        <begin position="37"/>
        <end position="78"/>
    </location>
</feature>
<feature type="non-terminal residue" evidence="5">
    <location>
        <position position="1"/>
    </location>
</feature>
<dbReference type="GO" id="GO:0002116">
    <property type="term" value="C:semaphorin receptor complex"/>
    <property type="evidence" value="ECO:0007669"/>
    <property type="project" value="TreeGrafter"/>
</dbReference>
<dbReference type="GO" id="GO:0030334">
    <property type="term" value="P:regulation of cell migration"/>
    <property type="evidence" value="ECO:0007669"/>
    <property type="project" value="TreeGrafter"/>
</dbReference>
<protein>
    <submittedName>
        <fullName evidence="5">Plexin-A1 Semaphorin receptor NOV</fullName>
    </submittedName>
</protein>
<reference evidence="5 6" key="1">
    <citation type="submission" date="2019-04" db="EMBL/GenBank/DDBJ databases">
        <title>Chromosome genome assembly for Takifugu flavidus.</title>
        <authorList>
            <person name="Xiao S."/>
        </authorList>
    </citation>
    <scope>NUCLEOTIDE SEQUENCE [LARGE SCALE GENOMIC DNA]</scope>
    <source>
        <strain evidence="5">HTHZ2018</strain>
        <tissue evidence="5">Muscle</tissue>
    </source>
</reference>
<keyword evidence="5" id="KW-0675">Receptor</keyword>
<dbReference type="GO" id="GO:0005886">
    <property type="term" value="C:plasma membrane"/>
    <property type="evidence" value="ECO:0007669"/>
    <property type="project" value="TreeGrafter"/>
</dbReference>
<keyword evidence="6" id="KW-1185">Reference proteome</keyword>
<dbReference type="AlphaFoldDB" id="A0A5C6MNI2"/>
<evidence type="ECO:0000313" key="6">
    <source>
        <dbReference type="Proteomes" id="UP000324091"/>
    </source>
</evidence>